<dbReference type="PANTHER" id="PTHR30136:SF35">
    <property type="entry name" value="HTH-TYPE TRANSCRIPTIONAL REGULATOR RV1719"/>
    <property type="match status" value="1"/>
</dbReference>
<proteinExistence type="predicted"/>
<dbReference type="EMBL" id="JAEPBG010000025">
    <property type="protein sequence ID" value="MBK4738679.1"/>
    <property type="molecule type" value="Genomic_DNA"/>
</dbReference>
<dbReference type="AlphaFoldDB" id="A0A934SZR5"/>
<dbReference type="InterPro" id="IPR014757">
    <property type="entry name" value="Tscrpt_reg_IclR_C"/>
</dbReference>
<sequence length="103" mass="11198">MPSEKCENLLKRSRREALTPHTRTLIPELMALAEEARGLDYAYSNEELKPGLCSIAVPVADASGRDVGAMSIAAPATRYNVDKAVNLLPPELECSRCILSTLL</sequence>
<protein>
    <recommendedName>
        <fullName evidence="1">IclR-ED domain-containing protein</fullName>
    </recommendedName>
</protein>
<accession>A0A934SZR5</accession>
<dbReference type="Pfam" id="PF01614">
    <property type="entry name" value="IclR_C"/>
    <property type="match status" value="1"/>
</dbReference>
<dbReference type="GO" id="GO:0003677">
    <property type="term" value="F:DNA binding"/>
    <property type="evidence" value="ECO:0007669"/>
    <property type="project" value="TreeGrafter"/>
</dbReference>
<comment type="caution">
    <text evidence="2">The sequence shown here is derived from an EMBL/GenBank/DDBJ whole genome shotgun (WGS) entry which is preliminary data.</text>
</comment>
<dbReference type="Proteomes" id="UP000622890">
    <property type="component" value="Unassembled WGS sequence"/>
</dbReference>
<evidence type="ECO:0000259" key="1">
    <source>
        <dbReference type="PROSITE" id="PS51078"/>
    </source>
</evidence>
<dbReference type="GO" id="GO:0003700">
    <property type="term" value="F:DNA-binding transcription factor activity"/>
    <property type="evidence" value="ECO:0007669"/>
    <property type="project" value="TreeGrafter"/>
</dbReference>
<feature type="domain" description="IclR-ED" evidence="1">
    <location>
        <begin position="1"/>
        <end position="103"/>
    </location>
</feature>
<dbReference type="GO" id="GO:0045892">
    <property type="term" value="P:negative regulation of DNA-templated transcription"/>
    <property type="evidence" value="ECO:0007669"/>
    <property type="project" value="TreeGrafter"/>
</dbReference>
<evidence type="ECO:0000313" key="3">
    <source>
        <dbReference type="Proteomes" id="UP000622890"/>
    </source>
</evidence>
<dbReference type="InterPro" id="IPR050707">
    <property type="entry name" value="HTH_MetabolicPath_Reg"/>
</dbReference>
<dbReference type="PROSITE" id="PS51078">
    <property type="entry name" value="ICLR_ED"/>
    <property type="match status" value="1"/>
</dbReference>
<name>A0A934SZR5_9BURK</name>
<dbReference type="InterPro" id="IPR029016">
    <property type="entry name" value="GAF-like_dom_sf"/>
</dbReference>
<dbReference type="Gene3D" id="3.30.450.40">
    <property type="match status" value="1"/>
</dbReference>
<keyword evidence="3" id="KW-1185">Reference proteome</keyword>
<dbReference type="SUPFAM" id="SSF55781">
    <property type="entry name" value="GAF domain-like"/>
    <property type="match status" value="1"/>
</dbReference>
<gene>
    <name evidence="2" type="ORF">JJB74_29040</name>
</gene>
<organism evidence="2 3">
    <name type="scientific">Noviherbaspirillum pedocola</name>
    <dbReference type="NCBI Taxonomy" id="2801341"/>
    <lineage>
        <taxon>Bacteria</taxon>
        <taxon>Pseudomonadati</taxon>
        <taxon>Pseudomonadota</taxon>
        <taxon>Betaproteobacteria</taxon>
        <taxon>Burkholderiales</taxon>
        <taxon>Oxalobacteraceae</taxon>
        <taxon>Noviherbaspirillum</taxon>
    </lineage>
</organism>
<dbReference type="PANTHER" id="PTHR30136">
    <property type="entry name" value="HELIX-TURN-HELIX TRANSCRIPTIONAL REGULATOR, ICLR FAMILY"/>
    <property type="match status" value="1"/>
</dbReference>
<reference evidence="2" key="1">
    <citation type="submission" date="2021-01" db="EMBL/GenBank/DDBJ databases">
        <title>Genome sequence of strain Noviherbaspirillum sp. DKR-6.</title>
        <authorList>
            <person name="Chaudhary D.K."/>
        </authorList>
    </citation>
    <scope>NUCLEOTIDE SEQUENCE</scope>
    <source>
        <strain evidence="2">DKR-6</strain>
    </source>
</reference>
<evidence type="ECO:0000313" key="2">
    <source>
        <dbReference type="EMBL" id="MBK4738679.1"/>
    </source>
</evidence>